<evidence type="ECO:0000256" key="1">
    <source>
        <dbReference type="SAM" id="MobiDB-lite"/>
    </source>
</evidence>
<evidence type="ECO:0000313" key="3">
    <source>
        <dbReference type="Proteomes" id="UP000054270"/>
    </source>
</evidence>
<reference evidence="3" key="1">
    <citation type="submission" date="2014-04" db="EMBL/GenBank/DDBJ databases">
        <title>Evolutionary Origins and Diversification of the Mycorrhizal Mutualists.</title>
        <authorList>
            <consortium name="DOE Joint Genome Institute"/>
            <consortium name="Mycorrhizal Genomics Consortium"/>
            <person name="Kohler A."/>
            <person name="Kuo A."/>
            <person name="Nagy L.G."/>
            <person name="Floudas D."/>
            <person name="Copeland A."/>
            <person name="Barry K.W."/>
            <person name="Cichocki N."/>
            <person name="Veneault-Fourrey C."/>
            <person name="LaButti K."/>
            <person name="Lindquist E.A."/>
            <person name="Lipzen A."/>
            <person name="Lundell T."/>
            <person name="Morin E."/>
            <person name="Murat C."/>
            <person name="Riley R."/>
            <person name="Ohm R."/>
            <person name="Sun H."/>
            <person name="Tunlid A."/>
            <person name="Henrissat B."/>
            <person name="Grigoriev I.V."/>
            <person name="Hibbett D.S."/>
            <person name="Martin F."/>
        </authorList>
    </citation>
    <scope>NUCLEOTIDE SEQUENCE [LARGE SCALE GENOMIC DNA]</scope>
    <source>
        <strain evidence="3">FD-334 SS-4</strain>
    </source>
</reference>
<accession>A0A0D2PJK3</accession>
<organism evidence="2 3">
    <name type="scientific">Hypholoma sublateritium (strain FD-334 SS-4)</name>
    <dbReference type="NCBI Taxonomy" id="945553"/>
    <lineage>
        <taxon>Eukaryota</taxon>
        <taxon>Fungi</taxon>
        <taxon>Dikarya</taxon>
        <taxon>Basidiomycota</taxon>
        <taxon>Agaricomycotina</taxon>
        <taxon>Agaricomycetes</taxon>
        <taxon>Agaricomycetidae</taxon>
        <taxon>Agaricales</taxon>
        <taxon>Agaricineae</taxon>
        <taxon>Strophariaceae</taxon>
        <taxon>Hypholoma</taxon>
    </lineage>
</organism>
<dbReference type="Proteomes" id="UP000054270">
    <property type="component" value="Unassembled WGS sequence"/>
</dbReference>
<protein>
    <submittedName>
        <fullName evidence="2">Uncharacterized protein</fullName>
    </submittedName>
</protein>
<feature type="compositionally biased region" description="Basic and acidic residues" evidence="1">
    <location>
        <begin position="21"/>
        <end position="34"/>
    </location>
</feature>
<feature type="compositionally biased region" description="Basic and acidic residues" evidence="1">
    <location>
        <begin position="1"/>
        <end position="12"/>
    </location>
</feature>
<feature type="region of interest" description="Disordered" evidence="1">
    <location>
        <begin position="1"/>
        <end position="54"/>
    </location>
</feature>
<dbReference type="AlphaFoldDB" id="A0A0D2PJK3"/>
<evidence type="ECO:0000313" key="2">
    <source>
        <dbReference type="EMBL" id="KJA20135.1"/>
    </source>
</evidence>
<proteinExistence type="predicted"/>
<gene>
    <name evidence="2" type="ORF">HYPSUDRAFT_829520</name>
</gene>
<sequence length="152" mass="16733">MPPARCARDSRAQRGCGVDQNTRRAEQQMVHDGRPTTGPLSRRSAHPSQSDARRVNVRQIIAAAHPWRRVAATPWRGSNDVGACAWVPLASGNIGEFRCTRRPPSRRRRVAQIAHAISVSDKWDACADSVRVEPGRGTAWTRAKAGVHTSRV</sequence>
<keyword evidence="3" id="KW-1185">Reference proteome</keyword>
<name>A0A0D2PJK3_HYPSF</name>
<dbReference type="EMBL" id="KN817570">
    <property type="protein sequence ID" value="KJA20135.1"/>
    <property type="molecule type" value="Genomic_DNA"/>
</dbReference>